<accession>A0AA36AW55</accession>
<evidence type="ECO:0000313" key="1">
    <source>
        <dbReference type="EMBL" id="CAI9722681.1"/>
    </source>
</evidence>
<organism evidence="1 2">
    <name type="scientific">Octopus vulgaris</name>
    <name type="common">Common octopus</name>
    <dbReference type="NCBI Taxonomy" id="6645"/>
    <lineage>
        <taxon>Eukaryota</taxon>
        <taxon>Metazoa</taxon>
        <taxon>Spiralia</taxon>
        <taxon>Lophotrochozoa</taxon>
        <taxon>Mollusca</taxon>
        <taxon>Cephalopoda</taxon>
        <taxon>Coleoidea</taxon>
        <taxon>Octopodiformes</taxon>
        <taxon>Octopoda</taxon>
        <taxon>Incirrata</taxon>
        <taxon>Octopodidae</taxon>
        <taxon>Octopus</taxon>
    </lineage>
</organism>
<reference evidence="1" key="1">
    <citation type="submission" date="2023-08" db="EMBL/GenBank/DDBJ databases">
        <authorList>
            <person name="Alioto T."/>
            <person name="Alioto T."/>
            <person name="Gomez Garrido J."/>
        </authorList>
    </citation>
    <scope>NUCLEOTIDE SEQUENCE</scope>
</reference>
<dbReference type="EMBL" id="OX597818">
    <property type="protein sequence ID" value="CAI9722681.1"/>
    <property type="molecule type" value="Genomic_DNA"/>
</dbReference>
<evidence type="ECO:0000313" key="2">
    <source>
        <dbReference type="Proteomes" id="UP001162480"/>
    </source>
</evidence>
<protein>
    <submittedName>
        <fullName evidence="1">Uncharacterized protein</fullName>
    </submittedName>
</protein>
<keyword evidence="2" id="KW-1185">Reference proteome</keyword>
<proteinExistence type="predicted"/>
<gene>
    <name evidence="1" type="ORF">OCTVUL_1B009080</name>
</gene>
<name>A0AA36AW55_OCTVU</name>
<sequence length="72" mass="8274">SSGYHSMSSGNVVSGHFFSRLAMMWIDSTPQFRRKYSAAYSLTALSYDSFRAMSFSRDNMHQEFKRSSVMVD</sequence>
<feature type="non-terminal residue" evidence="1">
    <location>
        <position position="1"/>
    </location>
</feature>
<dbReference type="AlphaFoldDB" id="A0AA36AW55"/>
<dbReference type="Proteomes" id="UP001162480">
    <property type="component" value="Chromosome 5"/>
</dbReference>